<organism evidence="2 3">
    <name type="scientific">Euphydryas editha</name>
    <name type="common">Edith's checkerspot</name>
    <dbReference type="NCBI Taxonomy" id="104508"/>
    <lineage>
        <taxon>Eukaryota</taxon>
        <taxon>Metazoa</taxon>
        <taxon>Ecdysozoa</taxon>
        <taxon>Arthropoda</taxon>
        <taxon>Hexapoda</taxon>
        <taxon>Insecta</taxon>
        <taxon>Pterygota</taxon>
        <taxon>Neoptera</taxon>
        <taxon>Endopterygota</taxon>
        <taxon>Lepidoptera</taxon>
        <taxon>Glossata</taxon>
        <taxon>Ditrysia</taxon>
        <taxon>Papilionoidea</taxon>
        <taxon>Nymphalidae</taxon>
        <taxon>Nymphalinae</taxon>
        <taxon>Euphydryas</taxon>
    </lineage>
</organism>
<feature type="compositionally biased region" description="Pro residues" evidence="1">
    <location>
        <begin position="9"/>
        <end position="20"/>
    </location>
</feature>
<dbReference type="AlphaFoldDB" id="A0AAU9USI2"/>
<comment type="caution">
    <text evidence="2">The sequence shown here is derived from an EMBL/GenBank/DDBJ whole genome shotgun (WGS) entry which is preliminary data.</text>
</comment>
<feature type="region of interest" description="Disordered" evidence="1">
    <location>
        <begin position="1"/>
        <end position="20"/>
    </location>
</feature>
<reference evidence="2" key="1">
    <citation type="submission" date="2022-03" db="EMBL/GenBank/DDBJ databases">
        <authorList>
            <person name="Tunstrom K."/>
        </authorList>
    </citation>
    <scope>NUCLEOTIDE SEQUENCE</scope>
</reference>
<name>A0AAU9USI2_EUPED</name>
<dbReference type="EMBL" id="CAKOGL010000022">
    <property type="protein sequence ID" value="CAH2099770.1"/>
    <property type="molecule type" value="Genomic_DNA"/>
</dbReference>
<keyword evidence="3" id="KW-1185">Reference proteome</keyword>
<accession>A0AAU9USI2</accession>
<gene>
    <name evidence="2" type="ORF">EEDITHA_LOCUS14706</name>
</gene>
<evidence type="ECO:0000313" key="2">
    <source>
        <dbReference type="EMBL" id="CAH2099770.1"/>
    </source>
</evidence>
<evidence type="ECO:0000256" key="1">
    <source>
        <dbReference type="SAM" id="MobiDB-lite"/>
    </source>
</evidence>
<evidence type="ECO:0000313" key="3">
    <source>
        <dbReference type="Proteomes" id="UP001153954"/>
    </source>
</evidence>
<dbReference type="Proteomes" id="UP001153954">
    <property type="component" value="Unassembled WGS sequence"/>
</dbReference>
<protein>
    <submittedName>
        <fullName evidence="2">Uncharacterized protein</fullName>
    </submittedName>
</protein>
<proteinExistence type="predicted"/>
<sequence>MVITASPTPQSPAPSTPPPQKFVIVASQQKPQQTQPASGAGHIVVHSSQPAIVRSQNVQSVVVTSGPAGAQPPQKVVVVGVHPSHQALPAASSAGVSQVTMSLAVSSSLKRLRYIIHSRRCFL</sequence>